<dbReference type="Gene3D" id="1.10.10.10">
    <property type="entry name" value="Winged helix-like DNA-binding domain superfamily/Winged helix DNA-binding domain"/>
    <property type="match status" value="1"/>
</dbReference>
<dbReference type="Proteomes" id="UP001428817">
    <property type="component" value="Unassembled WGS sequence"/>
</dbReference>
<dbReference type="Pfam" id="PF07729">
    <property type="entry name" value="FCD"/>
    <property type="match status" value="1"/>
</dbReference>
<dbReference type="SUPFAM" id="SSF46785">
    <property type="entry name" value="Winged helix' DNA-binding domain"/>
    <property type="match status" value="1"/>
</dbReference>
<keyword evidence="2" id="KW-0238">DNA-binding</keyword>
<evidence type="ECO:0000313" key="5">
    <source>
        <dbReference type="EMBL" id="GAA5155777.1"/>
    </source>
</evidence>
<keyword evidence="3" id="KW-0804">Transcription</keyword>
<sequence>MPLDTLSDRPGRLTDAVHRELRAAVLSGDPAPGQQLSVPELARRLGVSRGSVREAVLGLVADGLAEERPRRGVVVATIGPAELRQIHQIREALEGQAARLGAASATPEALAELAELLAHQRRAIAAGDGPGYAHADERFHARLAEAGGNPMLAALVERLRRQMALALHRLAHDSEEHRERGCAELAEVLAAVRAGDPDAAEAAMRAHIRRTMTRPEGN</sequence>
<dbReference type="InterPro" id="IPR036388">
    <property type="entry name" value="WH-like_DNA-bd_sf"/>
</dbReference>
<dbReference type="InterPro" id="IPR000524">
    <property type="entry name" value="Tscrpt_reg_HTH_GntR"/>
</dbReference>
<accession>A0ABP9Q3J0</accession>
<keyword evidence="6" id="KW-1185">Reference proteome</keyword>
<dbReference type="EMBL" id="BAABJP010000010">
    <property type="protein sequence ID" value="GAA5155777.1"/>
    <property type="molecule type" value="Genomic_DNA"/>
</dbReference>
<organism evidence="5 6">
    <name type="scientific">Pseudonocardia eucalypti</name>
    <dbReference type="NCBI Taxonomy" id="648755"/>
    <lineage>
        <taxon>Bacteria</taxon>
        <taxon>Bacillati</taxon>
        <taxon>Actinomycetota</taxon>
        <taxon>Actinomycetes</taxon>
        <taxon>Pseudonocardiales</taxon>
        <taxon>Pseudonocardiaceae</taxon>
        <taxon>Pseudonocardia</taxon>
    </lineage>
</organism>
<feature type="domain" description="HTH gntR-type" evidence="4">
    <location>
        <begin position="11"/>
        <end position="78"/>
    </location>
</feature>
<protein>
    <submittedName>
        <fullName evidence="5">GntR family transcriptional regulator</fullName>
    </submittedName>
</protein>
<dbReference type="InterPro" id="IPR008920">
    <property type="entry name" value="TF_FadR/GntR_C"/>
</dbReference>
<proteinExistence type="predicted"/>
<evidence type="ECO:0000256" key="1">
    <source>
        <dbReference type="ARBA" id="ARBA00023015"/>
    </source>
</evidence>
<evidence type="ECO:0000313" key="6">
    <source>
        <dbReference type="Proteomes" id="UP001428817"/>
    </source>
</evidence>
<dbReference type="PROSITE" id="PS50949">
    <property type="entry name" value="HTH_GNTR"/>
    <property type="match status" value="1"/>
</dbReference>
<dbReference type="SMART" id="SM00345">
    <property type="entry name" value="HTH_GNTR"/>
    <property type="match status" value="1"/>
</dbReference>
<dbReference type="RefSeq" id="WP_185064040.1">
    <property type="nucleotide sequence ID" value="NZ_BAABJP010000010.1"/>
</dbReference>
<dbReference type="SUPFAM" id="SSF48008">
    <property type="entry name" value="GntR ligand-binding domain-like"/>
    <property type="match status" value="1"/>
</dbReference>
<evidence type="ECO:0000259" key="4">
    <source>
        <dbReference type="PROSITE" id="PS50949"/>
    </source>
</evidence>
<dbReference type="Gene3D" id="1.20.120.530">
    <property type="entry name" value="GntR ligand-binding domain-like"/>
    <property type="match status" value="1"/>
</dbReference>
<dbReference type="Pfam" id="PF00392">
    <property type="entry name" value="GntR"/>
    <property type="match status" value="1"/>
</dbReference>
<evidence type="ECO:0000256" key="3">
    <source>
        <dbReference type="ARBA" id="ARBA00023163"/>
    </source>
</evidence>
<dbReference type="SMART" id="SM00895">
    <property type="entry name" value="FCD"/>
    <property type="match status" value="1"/>
</dbReference>
<dbReference type="InterPro" id="IPR036390">
    <property type="entry name" value="WH_DNA-bd_sf"/>
</dbReference>
<gene>
    <name evidence="5" type="ORF">GCM10023321_30010</name>
</gene>
<comment type="caution">
    <text evidence="5">The sequence shown here is derived from an EMBL/GenBank/DDBJ whole genome shotgun (WGS) entry which is preliminary data.</text>
</comment>
<dbReference type="CDD" id="cd07377">
    <property type="entry name" value="WHTH_GntR"/>
    <property type="match status" value="1"/>
</dbReference>
<reference evidence="6" key="1">
    <citation type="journal article" date="2019" name="Int. J. Syst. Evol. Microbiol.">
        <title>The Global Catalogue of Microorganisms (GCM) 10K type strain sequencing project: providing services to taxonomists for standard genome sequencing and annotation.</title>
        <authorList>
            <consortium name="The Broad Institute Genomics Platform"/>
            <consortium name="The Broad Institute Genome Sequencing Center for Infectious Disease"/>
            <person name="Wu L."/>
            <person name="Ma J."/>
        </authorList>
    </citation>
    <scope>NUCLEOTIDE SEQUENCE [LARGE SCALE GENOMIC DNA]</scope>
    <source>
        <strain evidence="6">JCM 18303</strain>
    </source>
</reference>
<dbReference type="PANTHER" id="PTHR43537">
    <property type="entry name" value="TRANSCRIPTIONAL REGULATOR, GNTR FAMILY"/>
    <property type="match status" value="1"/>
</dbReference>
<keyword evidence="1" id="KW-0805">Transcription regulation</keyword>
<dbReference type="PANTHER" id="PTHR43537:SF5">
    <property type="entry name" value="UXU OPERON TRANSCRIPTIONAL REGULATOR"/>
    <property type="match status" value="1"/>
</dbReference>
<dbReference type="InterPro" id="IPR011711">
    <property type="entry name" value="GntR_C"/>
</dbReference>
<evidence type="ECO:0000256" key="2">
    <source>
        <dbReference type="ARBA" id="ARBA00023125"/>
    </source>
</evidence>
<name>A0ABP9Q3J0_9PSEU</name>